<proteinExistence type="predicted"/>
<gene>
    <name evidence="1" type="ORF">G5B40_07130</name>
</gene>
<accession>A0A7L5BU32</accession>
<sequence length="312" mass="33359">MSRDDYDFLTDRLALPRGAVARAARRHVVHRGTRVLGFVAGRFRPCCHPVLTPAGFATTAESPADHPHHNSLWIAADHVGLQVPAGEGGVESYEYNFYVDEVFQGRAPGRLIERSCEGAPLGAAGFAVTQEIDWRGPAEWGAPEGRLALRETRRTTIREIEGAYRMDISSRLAAGEIPVRLGPTRHAYFNVRVAETMVRANGGVIRSERGVADGAAISAAGAEWVDFTGPVGGGARAGLTVIPRPAAGETATWFVADWGVVTVGTFRDRALTLEAGDETIQRCTIIVHDGEISPASVEALKRGGFGPEGEAP</sequence>
<evidence type="ECO:0000313" key="2">
    <source>
        <dbReference type="Proteomes" id="UP000503336"/>
    </source>
</evidence>
<dbReference type="EMBL" id="CP049056">
    <property type="protein sequence ID" value="QIE55245.1"/>
    <property type="molecule type" value="Genomic_DNA"/>
</dbReference>
<dbReference type="InterPro" id="IPR029475">
    <property type="entry name" value="DUF6807"/>
</dbReference>
<dbReference type="Proteomes" id="UP000503336">
    <property type="component" value="Chromosome"/>
</dbReference>
<reference evidence="1 2" key="1">
    <citation type="submission" date="2020-02" db="EMBL/GenBank/DDBJ databases">
        <title>complete genome sequence of Rhodobacteraceae bacterium.</title>
        <authorList>
            <person name="Park J."/>
            <person name="Kim Y.-S."/>
            <person name="Kim K.-H."/>
        </authorList>
    </citation>
    <scope>NUCLEOTIDE SEQUENCE [LARGE SCALE GENOMIC DNA]</scope>
    <source>
        <strain evidence="1 2">RR4-56</strain>
    </source>
</reference>
<dbReference type="KEGG" id="hdh:G5B40_07130"/>
<protein>
    <submittedName>
        <fullName evidence="1">Uncharacterized protein</fullName>
    </submittedName>
</protein>
<keyword evidence="2" id="KW-1185">Reference proteome</keyword>
<dbReference type="RefSeq" id="WP_165096844.1">
    <property type="nucleotide sequence ID" value="NZ_CP049056.1"/>
</dbReference>
<evidence type="ECO:0000313" key="1">
    <source>
        <dbReference type="EMBL" id="QIE55245.1"/>
    </source>
</evidence>
<dbReference type="Pfam" id="PF14100">
    <property type="entry name" value="DUF6807"/>
    <property type="match status" value="1"/>
</dbReference>
<organism evidence="1 2">
    <name type="scientific">Pikeienuella piscinae</name>
    <dbReference type="NCBI Taxonomy" id="2748098"/>
    <lineage>
        <taxon>Bacteria</taxon>
        <taxon>Pseudomonadati</taxon>
        <taxon>Pseudomonadota</taxon>
        <taxon>Alphaproteobacteria</taxon>
        <taxon>Rhodobacterales</taxon>
        <taxon>Paracoccaceae</taxon>
        <taxon>Pikeienuella</taxon>
    </lineage>
</organism>
<name>A0A7L5BU32_9RHOB</name>
<dbReference type="AlphaFoldDB" id="A0A7L5BU32"/>